<sequence length="120" mass="14045">MLFQLIFLLDFGQYANERDLWSSLNQKSTEAISNMSTKDAKNFLNNRVGRYLNTVHVNSTELGNFFFCRHLDYLAGFAKKLLRWYWSILSQVCVHCTIIFHRSTKQTVQEFVIILGRDSA</sequence>
<dbReference type="GeneID" id="14658419"/>
<proteinExistence type="predicted"/>
<reference evidence="1" key="1">
    <citation type="submission" date="2012-12" db="EMBL/GenBank/DDBJ databases">
        <authorList>
            <person name="Lang B.F."/>
        </authorList>
    </citation>
    <scope>NUCLEOTIDE SEQUENCE</scope>
    <source>
        <strain evidence="1">MvSl135HT1</strain>
    </source>
</reference>
<name>M1GMS8_9BASI</name>
<dbReference type="AlphaFoldDB" id="M1GMS8"/>
<dbReference type="RefSeq" id="YP_007475363.1">
    <property type="nucleotide sequence ID" value="NC_020353.1"/>
</dbReference>
<organism evidence="1">
    <name type="scientific">Microbotryum lychnidis-dioicae</name>
    <dbReference type="NCBI Taxonomy" id="288795"/>
    <lineage>
        <taxon>Eukaryota</taxon>
        <taxon>Fungi</taxon>
        <taxon>Dikarya</taxon>
        <taxon>Basidiomycota</taxon>
        <taxon>Pucciniomycotina</taxon>
        <taxon>Microbotryomycetes</taxon>
        <taxon>Microbotryales</taxon>
        <taxon>Microbotryaceae</taxon>
        <taxon>Microbotryum</taxon>
    </lineage>
</organism>
<gene>
    <name evidence="1" type="primary">orf120</name>
</gene>
<dbReference type="EMBL" id="KC285586">
    <property type="protein sequence ID" value="AGE14576.1"/>
    <property type="molecule type" value="Genomic_DNA"/>
</dbReference>
<evidence type="ECO:0000313" key="1">
    <source>
        <dbReference type="EMBL" id="AGE14576.1"/>
    </source>
</evidence>
<protein>
    <submittedName>
        <fullName evidence="1">Uncharacterized protein</fullName>
    </submittedName>
</protein>
<geneLocation type="mitochondrion" evidence="1"/>
<accession>M1GMS8</accession>
<keyword evidence="1" id="KW-0496">Mitochondrion</keyword>